<accession>A0A081BVW7</accession>
<dbReference type="Pfam" id="PF02566">
    <property type="entry name" value="OsmC"/>
    <property type="match status" value="1"/>
</dbReference>
<gene>
    <name evidence="1" type="ORF">U27_03434</name>
</gene>
<dbReference type="eggNOG" id="COG1765">
    <property type="taxonomic scope" value="Bacteria"/>
</dbReference>
<evidence type="ECO:0000313" key="2">
    <source>
        <dbReference type="Proteomes" id="UP000030661"/>
    </source>
</evidence>
<sequence>MMKALVTQLKGITFAAKGESNHWVMIDGPEEFGGSSAASRPMEFILFGFAGCSGSDIASILQKKRANIEKFEISVEAERAEEYPKVFTKIHLNFLFTGRNLKEKDVERAIELARTKYCPVWAMLKDAVEITYAYEIHASE</sequence>
<dbReference type="SUPFAM" id="SSF82784">
    <property type="entry name" value="OsmC-like"/>
    <property type="match status" value="1"/>
</dbReference>
<dbReference type="PANTHER" id="PTHR34352:SF1">
    <property type="entry name" value="PROTEIN YHFA"/>
    <property type="match status" value="1"/>
</dbReference>
<dbReference type="InterPro" id="IPR036102">
    <property type="entry name" value="OsmC/Ohrsf"/>
</dbReference>
<protein>
    <submittedName>
        <fullName evidence="1">OsmC family protein</fullName>
    </submittedName>
</protein>
<dbReference type="STRING" id="1499967.U27_03434"/>
<dbReference type="AlphaFoldDB" id="A0A081BVW7"/>
<reference evidence="1" key="1">
    <citation type="journal article" date="2015" name="PeerJ">
        <title>First genomic representation of candidate bacterial phylum KSB3 points to enhanced environmental sensing as a trigger of wastewater bulking.</title>
        <authorList>
            <person name="Sekiguchi Y."/>
            <person name="Ohashi A."/>
            <person name="Parks D.H."/>
            <person name="Yamauchi T."/>
            <person name="Tyson G.W."/>
            <person name="Hugenholtz P."/>
        </authorList>
    </citation>
    <scope>NUCLEOTIDE SEQUENCE [LARGE SCALE GENOMIC DNA]</scope>
</reference>
<dbReference type="EMBL" id="DF820464">
    <property type="protein sequence ID" value="GAK56472.1"/>
    <property type="molecule type" value="Genomic_DNA"/>
</dbReference>
<dbReference type="PANTHER" id="PTHR34352">
    <property type="entry name" value="PROTEIN YHFA"/>
    <property type="match status" value="1"/>
</dbReference>
<evidence type="ECO:0000313" key="1">
    <source>
        <dbReference type="EMBL" id="GAK56472.1"/>
    </source>
</evidence>
<dbReference type="HOGENOM" id="CLU_114057_1_2_0"/>
<organism evidence="1">
    <name type="scientific">Vecturithrix granuli</name>
    <dbReference type="NCBI Taxonomy" id="1499967"/>
    <lineage>
        <taxon>Bacteria</taxon>
        <taxon>Candidatus Moduliflexota</taxon>
        <taxon>Candidatus Vecturitrichia</taxon>
        <taxon>Candidatus Vecturitrichales</taxon>
        <taxon>Candidatus Vecturitrichaceae</taxon>
        <taxon>Candidatus Vecturithrix</taxon>
    </lineage>
</organism>
<keyword evidence="2" id="KW-1185">Reference proteome</keyword>
<dbReference type="InterPro" id="IPR003718">
    <property type="entry name" value="OsmC/Ohr_fam"/>
</dbReference>
<name>A0A081BVW7_VECG1</name>
<dbReference type="Proteomes" id="UP000030661">
    <property type="component" value="Unassembled WGS sequence"/>
</dbReference>
<dbReference type="Gene3D" id="3.30.300.20">
    <property type="match status" value="1"/>
</dbReference>
<proteinExistence type="predicted"/>
<dbReference type="InterPro" id="IPR015946">
    <property type="entry name" value="KH_dom-like_a/b"/>
</dbReference>